<evidence type="ECO:0000313" key="1">
    <source>
        <dbReference type="EMBL" id="SER05889.1"/>
    </source>
</evidence>
<protein>
    <submittedName>
        <fullName evidence="1">OTT_1508-like deaminase</fullName>
    </submittedName>
</protein>
<dbReference type="Proteomes" id="UP000198512">
    <property type="component" value="Unassembled WGS sequence"/>
</dbReference>
<gene>
    <name evidence="1" type="ORF">SAMN05216600_11460</name>
</gene>
<dbReference type="Pfam" id="PF14441">
    <property type="entry name" value="OTT_1508_deam"/>
    <property type="match status" value="1"/>
</dbReference>
<keyword evidence="2" id="KW-1185">Reference proteome</keyword>
<comment type="caution">
    <text evidence="1">The sequence shown here is derived from an EMBL/GenBank/DDBJ whole genome shotgun (WGS) entry which is preliminary data.</text>
</comment>
<dbReference type="EMBL" id="FOFP01000014">
    <property type="protein sequence ID" value="SER05889.1"/>
    <property type="molecule type" value="Genomic_DNA"/>
</dbReference>
<reference evidence="1 2" key="1">
    <citation type="submission" date="2016-10" db="EMBL/GenBank/DDBJ databases">
        <authorList>
            <person name="Varghese N."/>
            <person name="Submissions S."/>
        </authorList>
    </citation>
    <scope>NUCLEOTIDE SEQUENCE [LARGE SCALE GENOMIC DNA]</scope>
    <source>
        <strain evidence="1 2">CIP 109853</strain>
    </source>
</reference>
<accession>A0ABY1BKL2</accession>
<dbReference type="InterPro" id="IPR027796">
    <property type="entry name" value="OTT_1508_deam-like"/>
</dbReference>
<proteinExistence type="predicted"/>
<evidence type="ECO:0000313" key="2">
    <source>
        <dbReference type="Proteomes" id="UP000198512"/>
    </source>
</evidence>
<name>A0ABY1BKL2_9PSED</name>
<organism evidence="1 2">
    <name type="scientific">Pseudomonas cuatrocienegasensis</name>
    <dbReference type="NCBI Taxonomy" id="543360"/>
    <lineage>
        <taxon>Bacteria</taxon>
        <taxon>Pseudomonadati</taxon>
        <taxon>Pseudomonadota</taxon>
        <taxon>Gammaproteobacteria</taxon>
        <taxon>Pseudomonadales</taxon>
        <taxon>Pseudomonadaceae</taxon>
        <taxon>Pseudomonas</taxon>
    </lineage>
</organism>
<sequence>MSFRARAFTDHAYHLERLQTMSWLDKVASYILSIHWSRGEGAAGGHAKLATKATMPTGKEARIRNRQLESHLDCVAVALVDSKWYIAANRLNLYDTDIILTDHSLGRPIDATEFFGGVSYFGYISNNYEIIREGGDHMHAEMKILKYLQQIGKLDVRIHIGVSKPCCPLCKKTLDDWQVEYTSYHDVMPSGDTWIDPQVGHPSDDINIIRDLFR</sequence>